<dbReference type="eggNOG" id="COG1905">
    <property type="taxonomic scope" value="Bacteria"/>
</dbReference>
<dbReference type="InterPro" id="IPR041921">
    <property type="entry name" value="NuoE_N"/>
</dbReference>
<dbReference type="GO" id="GO:0051537">
    <property type="term" value="F:2 iron, 2 sulfur cluster binding"/>
    <property type="evidence" value="ECO:0007669"/>
    <property type="project" value="UniProtKB-KW"/>
</dbReference>
<dbReference type="SUPFAM" id="SSF52833">
    <property type="entry name" value="Thioredoxin-like"/>
    <property type="match status" value="1"/>
</dbReference>
<dbReference type="EMBL" id="AUND01000042">
    <property type="protein sequence ID" value="KEO50507.1"/>
    <property type="molecule type" value="Genomic_DNA"/>
</dbReference>
<evidence type="ECO:0000256" key="7">
    <source>
        <dbReference type="PIRSR" id="PIRSR000216-1"/>
    </source>
</evidence>
<dbReference type="STRING" id="1353537.TP2_14665"/>
<dbReference type="Gene3D" id="1.10.10.1590">
    <property type="entry name" value="NADH-quinone oxidoreductase subunit E"/>
    <property type="match status" value="1"/>
</dbReference>
<feature type="binding site" evidence="7">
    <location>
        <position position="77"/>
    </location>
    <ligand>
        <name>[2Fe-2S] cluster</name>
        <dbReference type="ChEBI" id="CHEBI:190135"/>
    </ligand>
</feature>
<evidence type="ECO:0008006" key="10">
    <source>
        <dbReference type="Google" id="ProtNLM"/>
    </source>
</evidence>
<evidence type="ECO:0000256" key="1">
    <source>
        <dbReference type="ARBA" id="ARBA00010643"/>
    </source>
</evidence>
<sequence>MTKDDRLDAILAAHAGREGALLPILHDVQAEFGCVPADCYQPIADALRLSRAEVAGVVSFYHDFRDAPAGRHVIKLCRAEACQSMGGAEMIARLERALGMKLGETKGDVTLEAVYCLGLCACAPAAMVDDRLVGRASSERIEALVAEVSA</sequence>
<dbReference type="PANTHER" id="PTHR43342:SF2">
    <property type="entry name" value="POTENTIAL NAD-REDUCING HYDROGENASE SUBUNIT"/>
    <property type="match status" value="1"/>
</dbReference>
<keyword evidence="2 7" id="KW-0001">2Fe-2S</keyword>
<proteinExistence type="inferred from homology"/>
<reference evidence="8 9" key="1">
    <citation type="submission" date="2013-07" db="EMBL/GenBank/DDBJ databases">
        <title>Thioclava pacifica DSM 10166 Genome Sequencing.</title>
        <authorList>
            <person name="Lai Q."/>
            <person name="Shao Z."/>
        </authorList>
    </citation>
    <scope>NUCLEOTIDE SEQUENCE [LARGE SCALE GENOMIC DNA]</scope>
    <source>
        <strain evidence="8 9">DSM 10166</strain>
    </source>
</reference>
<dbReference type="Proteomes" id="UP000027432">
    <property type="component" value="Unassembled WGS sequence"/>
</dbReference>
<evidence type="ECO:0000256" key="6">
    <source>
        <dbReference type="ARBA" id="ARBA00034078"/>
    </source>
</evidence>
<dbReference type="PROSITE" id="PS01099">
    <property type="entry name" value="COMPLEX1_24K"/>
    <property type="match status" value="1"/>
</dbReference>
<keyword evidence="4 7" id="KW-0408">Iron</keyword>
<comment type="cofactor">
    <cofactor evidence="6">
        <name>[2Fe-2S] cluster</name>
        <dbReference type="ChEBI" id="CHEBI:190135"/>
    </cofactor>
</comment>
<evidence type="ECO:0000256" key="2">
    <source>
        <dbReference type="ARBA" id="ARBA00022714"/>
    </source>
</evidence>
<keyword evidence="9" id="KW-1185">Reference proteome</keyword>
<dbReference type="PANTHER" id="PTHR43342">
    <property type="entry name" value="NADH-QUINONE OXIDOREDUCTASE, E SUBUNIT"/>
    <property type="match status" value="1"/>
</dbReference>
<dbReference type="CDD" id="cd03081">
    <property type="entry name" value="TRX_Fd_NuoE_FDH_gamma"/>
    <property type="match status" value="1"/>
</dbReference>
<protein>
    <recommendedName>
        <fullName evidence="10">Formate dehydrogenase subunit gamma</fullName>
    </recommendedName>
</protein>
<dbReference type="InterPro" id="IPR002023">
    <property type="entry name" value="NuoE-like"/>
</dbReference>
<name>A0A074JM66_9RHOB</name>
<evidence type="ECO:0000313" key="8">
    <source>
        <dbReference type="EMBL" id="KEO50507.1"/>
    </source>
</evidence>
<evidence type="ECO:0000256" key="4">
    <source>
        <dbReference type="ARBA" id="ARBA00023004"/>
    </source>
</evidence>
<dbReference type="InterPro" id="IPR036249">
    <property type="entry name" value="Thioredoxin-like_sf"/>
</dbReference>
<dbReference type="Gene3D" id="3.40.30.10">
    <property type="entry name" value="Glutaredoxin"/>
    <property type="match status" value="1"/>
</dbReference>
<dbReference type="GO" id="GO:0046872">
    <property type="term" value="F:metal ion binding"/>
    <property type="evidence" value="ECO:0007669"/>
    <property type="project" value="UniProtKB-KW"/>
</dbReference>
<evidence type="ECO:0000256" key="3">
    <source>
        <dbReference type="ARBA" id="ARBA00022723"/>
    </source>
</evidence>
<evidence type="ECO:0000313" key="9">
    <source>
        <dbReference type="Proteomes" id="UP000027432"/>
    </source>
</evidence>
<gene>
    <name evidence="8" type="ORF">TP2_14665</name>
</gene>
<comment type="caution">
    <text evidence="8">The sequence shown here is derived from an EMBL/GenBank/DDBJ whole genome shotgun (WGS) entry which is preliminary data.</text>
</comment>
<dbReference type="GO" id="GO:0016491">
    <property type="term" value="F:oxidoreductase activity"/>
    <property type="evidence" value="ECO:0007669"/>
    <property type="project" value="InterPro"/>
</dbReference>
<comment type="similarity">
    <text evidence="1">Belongs to the complex I 24 kDa subunit family.</text>
</comment>
<dbReference type="InterPro" id="IPR028431">
    <property type="entry name" value="NADP_DH_HndA-like"/>
</dbReference>
<keyword evidence="3 7" id="KW-0479">Metal-binding</keyword>
<dbReference type="Pfam" id="PF01257">
    <property type="entry name" value="2Fe-2S_thioredx"/>
    <property type="match status" value="1"/>
</dbReference>
<dbReference type="AlphaFoldDB" id="A0A074JM66"/>
<keyword evidence="5 7" id="KW-0411">Iron-sulfur</keyword>
<dbReference type="PIRSF" id="PIRSF000216">
    <property type="entry name" value="NADH_DH_24kDa"/>
    <property type="match status" value="1"/>
</dbReference>
<organism evidence="8 9">
    <name type="scientific">Thioclava pacifica DSM 10166</name>
    <dbReference type="NCBI Taxonomy" id="1353537"/>
    <lineage>
        <taxon>Bacteria</taxon>
        <taxon>Pseudomonadati</taxon>
        <taxon>Pseudomonadota</taxon>
        <taxon>Alphaproteobacteria</taxon>
        <taxon>Rhodobacterales</taxon>
        <taxon>Paracoccaceae</taxon>
        <taxon>Thioclava</taxon>
    </lineage>
</organism>
<feature type="binding site" evidence="7">
    <location>
        <position position="120"/>
    </location>
    <ligand>
        <name>[2Fe-2S] cluster</name>
        <dbReference type="ChEBI" id="CHEBI:190135"/>
    </ligand>
</feature>
<evidence type="ECO:0000256" key="5">
    <source>
        <dbReference type="ARBA" id="ARBA00023014"/>
    </source>
</evidence>
<comment type="cofactor">
    <cofactor evidence="7">
        <name>[2Fe-2S] cluster</name>
        <dbReference type="ChEBI" id="CHEBI:190135"/>
    </cofactor>
    <text evidence="7">Binds 1 [2Fe-2S] cluster.</text>
</comment>
<dbReference type="RefSeq" id="WP_038080122.1">
    <property type="nucleotide sequence ID" value="NZ_AUND01000042.1"/>
</dbReference>
<dbReference type="NCBIfam" id="NF004638">
    <property type="entry name" value="PRK05988.1"/>
    <property type="match status" value="1"/>
</dbReference>
<feature type="binding site" evidence="7">
    <location>
        <position position="116"/>
    </location>
    <ligand>
        <name>[2Fe-2S] cluster</name>
        <dbReference type="ChEBI" id="CHEBI:190135"/>
    </ligand>
</feature>
<accession>A0A074JM66</accession>
<dbReference type="OrthoDB" id="9807941at2"/>
<feature type="binding site" evidence="7">
    <location>
        <position position="82"/>
    </location>
    <ligand>
        <name>[2Fe-2S] cluster</name>
        <dbReference type="ChEBI" id="CHEBI:190135"/>
    </ligand>
</feature>